<organism evidence="9 10">
    <name type="scientific">Conyzicola lurida</name>
    <dbReference type="NCBI Taxonomy" id="1172621"/>
    <lineage>
        <taxon>Bacteria</taxon>
        <taxon>Bacillati</taxon>
        <taxon>Actinomycetota</taxon>
        <taxon>Actinomycetes</taxon>
        <taxon>Micrococcales</taxon>
        <taxon>Microbacteriaceae</taxon>
        <taxon>Conyzicola</taxon>
    </lineage>
</organism>
<dbReference type="GO" id="GO:0005886">
    <property type="term" value="C:plasma membrane"/>
    <property type="evidence" value="ECO:0007669"/>
    <property type="project" value="UniProtKB-SubCell"/>
</dbReference>
<keyword evidence="10" id="KW-1185">Reference proteome</keyword>
<feature type="transmembrane region" description="Helical" evidence="7">
    <location>
        <begin position="230"/>
        <end position="250"/>
    </location>
</feature>
<dbReference type="InterPro" id="IPR035906">
    <property type="entry name" value="MetI-like_sf"/>
</dbReference>
<feature type="domain" description="ABC transmembrane type-1" evidence="8">
    <location>
        <begin position="99"/>
        <end position="288"/>
    </location>
</feature>
<dbReference type="PANTHER" id="PTHR43386">
    <property type="entry name" value="OLIGOPEPTIDE TRANSPORT SYSTEM PERMEASE PROTEIN APPC"/>
    <property type="match status" value="1"/>
</dbReference>
<evidence type="ECO:0000313" key="9">
    <source>
        <dbReference type="EMBL" id="MBB5841735.1"/>
    </source>
</evidence>
<feature type="transmembrane region" description="Helical" evidence="7">
    <location>
        <begin position="262"/>
        <end position="287"/>
    </location>
</feature>
<dbReference type="SUPFAM" id="SSF161098">
    <property type="entry name" value="MetI-like"/>
    <property type="match status" value="1"/>
</dbReference>
<sequence length="296" mass="30344">MSRLLSARAPGLVPGAGPVPGARRYDLFGAFRRKRVGYAERVAVVLIGILTVALLAAAWIAPHSASEIVGTAFTPPSAEVPFGTDSQGRDVFSRVILGLQASWFGALGVIAFGVVFGGAIGLVAGMAGGVIDTILMRLTDAALALPGTLVALMVVAALGPSLQNTLIAVAVTWWPWYARIVRGSTRSIVHLPHVDAARLGGFSKFRLAVVHVLPGSIGPVLVAASLDVGGVLLVLASLSFIGLGSPAPAAEIGSMAADGLTYLFNAPYIALAPALALFAVAFIANYAGDALRELTE</sequence>
<protein>
    <submittedName>
        <fullName evidence="9">Peptide/nickel transport system permease protein</fullName>
    </submittedName>
</protein>
<evidence type="ECO:0000256" key="6">
    <source>
        <dbReference type="ARBA" id="ARBA00023136"/>
    </source>
</evidence>
<feature type="transmembrane region" description="Helical" evidence="7">
    <location>
        <begin position="141"/>
        <end position="159"/>
    </location>
</feature>
<gene>
    <name evidence="9" type="ORF">HD599_000058</name>
</gene>
<evidence type="ECO:0000256" key="5">
    <source>
        <dbReference type="ARBA" id="ARBA00022989"/>
    </source>
</evidence>
<dbReference type="CDD" id="cd06261">
    <property type="entry name" value="TM_PBP2"/>
    <property type="match status" value="1"/>
</dbReference>
<dbReference type="GO" id="GO:0055085">
    <property type="term" value="P:transmembrane transport"/>
    <property type="evidence" value="ECO:0007669"/>
    <property type="project" value="InterPro"/>
</dbReference>
<evidence type="ECO:0000256" key="7">
    <source>
        <dbReference type="RuleBase" id="RU363032"/>
    </source>
</evidence>
<accession>A0A841AJU7</accession>
<keyword evidence="2 7" id="KW-0813">Transport</keyword>
<dbReference type="Gene3D" id="1.10.3720.10">
    <property type="entry name" value="MetI-like"/>
    <property type="match status" value="1"/>
</dbReference>
<dbReference type="PROSITE" id="PS50928">
    <property type="entry name" value="ABC_TM1"/>
    <property type="match status" value="1"/>
</dbReference>
<keyword evidence="5 7" id="KW-1133">Transmembrane helix</keyword>
<comment type="similarity">
    <text evidence="7">Belongs to the binding-protein-dependent transport system permease family.</text>
</comment>
<evidence type="ECO:0000259" key="8">
    <source>
        <dbReference type="PROSITE" id="PS50928"/>
    </source>
</evidence>
<name>A0A841AJU7_9MICO</name>
<dbReference type="EMBL" id="JACHMJ010000001">
    <property type="protein sequence ID" value="MBB5841735.1"/>
    <property type="molecule type" value="Genomic_DNA"/>
</dbReference>
<keyword evidence="6 7" id="KW-0472">Membrane</keyword>
<dbReference type="AlphaFoldDB" id="A0A841AJU7"/>
<evidence type="ECO:0000256" key="4">
    <source>
        <dbReference type="ARBA" id="ARBA00022692"/>
    </source>
</evidence>
<keyword evidence="4 7" id="KW-0812">Transmembrane</keyword>
<reference evidence="9 10" key="1">
    <citation type="submission" date="2020-08" db="EMBL/GenBank/DDBJ databases">
        <title>Sequencing the genomes of 1000 actinobacteria strains.</title>
        <authorList>
            <person name="Klenk H.-P."/>
        </authorList>
    </citation>
    <scope>NUCLEOTIDE SEQUENCE [LARGE SCALE GENOMIC DNA]</scope>
    <source>
        <strain evidence="9 10">DSM 105784</strain>
    </source>
</reference>
<evidence type="ECO:0000256" key="3">
    <source>
        <dbReference type="ARBA" id="ARBA00022475"/>
    </source>
</evidence>
<evidence type="ECO:0000256" key="1">
    <source>
        <dbReference type="ARBA" id="ARBA00004651"/>
    </source>
</evidence>
<dbReference type="Proteomes" id="UP000536685">
    <property type="component" value="Unassembled WGS sequence"/>
</dbReference>
<keyword evidence="3" id="KW-1003">Cell membrane</keyword>
<dbReference type="InterPro" id="IPR000515">
    <property type="entry name" value="MetI-like"/>
</dbReference>
<evidence type="ECO:0000256" key="2">
    <source>
        <dbReference type="ARBA" id="ARBA00022448"/>
    </source>
</evidence>
<dbReference type="RefSeq" id="WP_184232562.1">
    <property type="nucleotide sequence ID" value="NZ_JACHMJ010000001.1"/>
</dbReference>
<comment type="subcellular location">
    <subcellularLocation>
        <location evidence="1 7">Cell membrane</location>
        <topology evidence="1 7">Multi-pass membrane protein</topology>
    </subcellularLocation>
</comment>
<feature type="transmembrane region" description="Helical" evidence="7">
    <location>
        <begin position="103"/>
        <end position="129"/>
    </location>
</feature>
<proteinExistence type="inferred from homology"/>
<feature type="transmembrane region" description="Helical" evidence="7">
    <location>
        <begin position="42"/>
        <end position="61"/>
    </location>
</feature>
<dbReference type="Pfam" id="PF00528">
    <property type="entry name" value="BPD_transp_1"/>
    <property type="match status" value="1"/>
</dbReference>
<dbReference type="PANTHER" id="PTHR43386:SF1">
    <property type="entry name" value="D,D-DIPEPTIDE TRANSPORT SYSTEM PERMEASE PROTEIN DDPC-RELATED"/>
    <property type="match status" value="1"/>
</dbReference>
<dbReference type="InterPro" id="IPR050366">
    <property type="entry name" value="BP-dependent_transpt_permease"/>
</dbReference>
<comment type="caution">
    <text evidence="9">The sequence shown here is derived from an EMBL/GenBank/DDBJ whole genome shotgun (WGS) entry which is preliminary data.</text>
</comment>
<evidence type="ECO:0000313" key="10">
    <source>
        <dbReference type="Proteomes" id="UP000536685"/>
    </source>
</evidence>